<keyword evidence="1" id="KW-0812">Transmembrane</keyword>
<evidence type="ECO:0000256" key="1">
    <source>
        <dbReference type="SAM" id="Phobius"/>
    </source>
</evidence>
<evidence type="ECO:0000313" key="2">
    <source>
        <dbReference type="EMBL" id="MEO3693183.1"/>
    </source>
</evidence>
<comment type="caution">
    <text evidence="2">The sequence shown here is derived from an EMBL/GenBank/DDBJ whole genome shotgun (WGS) entry which is preliminary data.</text>
</comment>
<dbReference type="Proteomes" id="UP001495147">
    <property type="component" value="Unassembled WGS sequence"/>
</dbReference>
<accession>A0ABV0G623</accession>
<dbReference type="EMBL" id="JBDPZD010000006">
    <property type="protein sequence ID" value="MEO3693183.1"/>
    <property type="molecule type" value="Genomic_DNA"/>
</dbReference>
<organism evidence="2 3">
    <name type="scientific">Roseateles paludis</name>
    <dbReference type="NCBI Taxonomy" id="3145238"/>
    <lineage>
        <taxon>Bacteria</taxon>
        <taxon>Pseudomonadati</taxon>
        <taxon>Pseudomonadota</taxon>
        <taxon>Betaproteobacteria</taxon>
        <taxon>Burkholderiales</taxon>
        <taxon>Sphaerotilaceae</taxon>
        <taxon>Roseateles</taxon>
    </lineage>
</organism>
<proteinExistence type="predicted"/>
<dbReference type="RefSeq" id="WP_347706001.1">
    <property type="nucleotide sequence ID" value="NZ_JBDPZD010000006.1"/>
</dbReference>
<keyword evidence="1" id="KW-1133">Transmembrane helix</keyword>
<evidence type="ECO:0000313" key="3">
    <source>
        <dbReference type="Proteomes" id="UP001495147"/>
    </source>
</evidence>
<sequence length="231" mass="25987">MCTADWHLLLEYLKVLLSWPPISLVIAFVLITRFRSAIDDFLKRLVEGNIFGQEFKAVPPERQSDSAGVTEDGLAKAAEASAQLPEPQPAQVQQLPPELAGDPLAPAAVAYVRNNPAQTVLEYKRVLFAYNSEKLFARIYGTQIELLEFLAARRGDPATLTLLVRFHEEHQQKVGSADYPLWEYVAFLVNFGVVAVAGPESAREYSVTQHGLEFLSYIKTNYPHHWNKRAY</sequence>
<name>A0ABV0G623_9BURK</name>
<protein>
    <submittedName>
        <fullName evidence="2">Uncharacterized protein</fullName>
    </submittedName>
</protein>
<keyword evidence="1" id="KW-0472">Membrane</keyword>
<gene>
    <name evidence="2" type="ORF">ABDJ85_17055</name>
</gene>
<feature type="transmembrane region" description="Helical" evidence="1">
    <location>
        <begin position="16"/>
        <end position="34"/>
    </location>
</feature>
<keyword evidence="3" id="KW-1185">Reference proteome</keyword>
<reference evidence="2 3" key="1">
    <citation type="submission" date="2024-05" db="EMBL/GenBank/DDBJ databases">
        <title>Roseateles sp. DJS-2-20 16S ribosomal RNA gene Genome sequencing and assembly.</title>
        <authorList>
            <person name="Woo H."/>
        </authorList>
    </citation>
    <scope>NUCLEOTIDE SEQUENCE [LARGE SCALE GENOMIC DNA]</scope>
    <source>
        <strain evidence="2 3">DJS-2-20</strain>
    </source>
</reference>